<evidence type="ECO:0000256" key="2">
    <source>
        <dbReference type="SAM" id="MobiDB-lite"/>
    </source>
</evidence>
<dbReference type="EMBL" id="SRMO01000100">
    <property type="protein sequence ID" value="TGG89942.1"/>
    <property type="molecule type" value="Genomic_DNA"/>
</dbReference>
<evidence type="ECO:0000313" key="6">
    <source>
        <dbReference type="Proteomes" id="UP000317990"/>
    </source>
</evidence>
<organism evidence="5 6">
    <name type="scientific">Aphanocapsa feldmannii 277cV</name>
    <dbReference type="NCBI Taxonomy" id="2507553"/>
    <lineage>
        <taxon>Bacteria</taxon>
        <taxon>Bacillati</taxon>
        <taxon>Cyanobacteriota</taxon>
        <taxon>Cyanophyceae</taxon>
        <taxon>Oscillatoriophycideae</taxon>
        <taxon>Chroococcales</taxon>
        <taxon>Microcystaceae</taxon>
        <taxon>Aphanocapsa</taxon>
    </lineage>
</organism>
<dbReference type="PANTHER" id="PTHR46708:SF2">
    <property type="entry name" value="FIBRONECTIN TYPE-III DOMAIN-CONTAINING PROTEIN"/>
    <property type="match status" value="1"/>
</dbReference>
<proteinExistence type="predicted"/>
<comment type="caution">
    <text evidence="5">The sequence shown here is derived from an EMBL/GenBank/DDBJ whole genome shotgun (WGS) entry which is preliminary data.</text>
</comment>
<evidence type="ECO:0000256" key="1">
    <source>
        <dbReference type="ARBA" id="ARBA00022737"/>
    </source>
</evidence>
<dbReference type="SUPFAM" id="SSF49265">
    <property type="entry name" value="Fibronectin type III"/>
    <property type="match status" value="3"/>
</dbReference>
<feature type="domain" description="Cadherin" evidence="3">
    <location>
        <begin position="2213"/>
        <end position="2311"/>
    </location>
</feature>
<feature type="domain" description="Fibronectin type-III" evidence="4">
    <location>
        <begin position="398"/>
        <end position="485"/>
    </location>
</feature>
<dbReference type="PROSITE" id="PS50268">
    <property type="entry name" value="CADHERIN_2"/>
    <property type="match status" value="2"/>
</dbReference>
<dbReference type="GO" id="GO:0016020">
    <property type="term" value="C:membrane"/>
    <property type="evidence" value="ECO:0007669"/>
    <property type="project" value="InterPro"/>
</dbReference>
<dbReference type="Proteomes" id="UP000317990">
    <property type="component" value="Unassembled WGS sequence"/>
</dbReference>
<dbReference type="InterPro" id="IPR002126">
    <property type="entry name" value="Cadherin-like_dom"/>
</dbReference>
<dbReference type="InterPro" id="IPR013783">
    <property type="entry name" value="Ig-like_fold"/>
</dbReference>
<dbReference type="Pfam" id="PF12733">
    <property type="entry name" value="Cadherin-like"/>
    <property type="match status" value="2"/>
</dbReference>
<feature type="region of interest" description="Disordered" evidence="2">
    <location>
        <begin position="483"/>
        <end position="511"/>
    </location>
</feature>
<name>A0A524RKB7_9CHRO</name>
<dbReference type="NCBIfam" id="NF012211">
    <property type="entry name" value="tand_rpt_95"/>
    <property type="match status" value="1"/>
</dbReference>
<dbReference type="SUPFAM" id="SSF103515">
    <property type="entry name" value="Autotransporter"/>
    <property type="match status" value="1"/>
</dbReference>
<dbReference type="PROSITE" id="PS50853">
    <property type="entry name" value="FN3"/>
    <property type="match status" value="4"/>
</dbReference>
<accession>A0A524RKB7</accession>
<dbReference type="InterPro" id="IPR050991">
    <property type="entry name" value="ECM_Regulatory_Proteins"/>
</dbReference>
<dbReference type="CDD" id="cd11304">
    <property type="entry name" value="Cadherin_repeat"/>
    <property type="match status" value="1"/>
</dbReference>
<dbReference type="GO" id="GO:0005509">
    <property type="term" value="F:calcium ion binding"/>
    <property type="evidence" value="ECO:0007669"/>
    <property type="project" value="InterPro"/>
</dbReference>
<dbReference type="GO" id="GO:0007156">
    <property type="term" value="P:homophilic cell adhesion via plasma membrane adhesion molecules"/>
    <property type="evidence" value="ECO:0007669"/>
    <property type="project" value="InterPro"/>
</dbReference>
<evidence type="ECO:0000259" key="4">
    <source>
        <dbReference type="PROSITE" id="PS50853"/>
    </source>
</evidence>
<dbReference type="Pfam" id="PF00041">
    <property type="entry name" value="fn3"/>
    <property type="match status" value="5"/>
</dbReference>
<dbReference type="Pfam" id="PF17963">
    <property type="entry name" value="Big_9"/>
    <property type="match status" value="2"/>
</dbReference>
<dbReference type="NCBIfam" id="NF041539">
    <property type="entry name" value="choice_anch_R"/>
    <property type="match status" value="2"/>
</dbReference>
<dbReference type="Gene3D" id="2.60.40.3440">
    <property type="match status" value="1"/>
</dbReference>
<protein>
    <submittedName>
        <fullName evidence="5">Tandem-95 repeat protein</fullName>
    </submittedName>
</protein>
<gene>
    <name evidence="5" type="ORF">ERJ67_11575</name>
</gene>
<sequence length="3530" mass="377829">MTVTTLAVPAAPTGLTATAGDGQVSLSWIDPDDDTITRYELSSDAGETFSTISDSNARTISHTVTGLINGTVYTFVLRPLNAAGNGGSSSLRATPLAVPAAPTNLMVFPVHTHVWLRWSDPDDTTISGYELSTNGGTSFHAIRGSDASTTSHKVVNLISGTTYDFVVRALNASGSGASSATARATPMFPVPEAPSQLGATVADGEITLSWNDPGNATISGYELSIEGYFSEGGDISEGSTFSESSASFSAIRGSDASTTSHTITDLTNGTTYTLALRALNASGNGTSSTLSATPVAVPTAPRDLSATVGDSEITLSWSDPGNTTITGYELGIKDSSNEWGGSTFTSSISGSDASTTSHTITGLTNGATYRLALRAVNRSGNGAAATLNATPVALPLAPSGLSATAGDSEIRLRWNDPANTTISRYELSSDGGETFSAISGSDASTTSHTITSLSNGTTYTFVLRAVNTSGNGAAATLSATPTASVAGGQSGAGSGASVSNTGQTSSGQTSSSFPIHVQGFTTGNHDKIILNSVELVAANSLVSFSDILTVAVSSDRFINGEILYTLNNPSNPVQGVNTFTAPADAILNKNTEYFLHINVDNAELRWKQTGSNDEDSNSTSGWSIANTTTQYSSSNSKVSNFNALQIKVNATKNDFPKSSNKTVSTNEDITYTFSTEDFSFSDPDGDSLNFLKITTLPGADKGDLVFNNSSIKSSDLPKKVSRSALNGGKLKYIPPENANGDNFTSFNFKVNDGANDSTSAYRITVDLTAVNDAPTSADKQIAAIEDTEYTFKVSDFDFADIEGDTLDHVKIVSIPIKWPYYGFDEGTLKFNNISIRGLDLPQKVTKLQLQAGLLTYTPPANANGDAFTSVNFKVNDGDDNSDRYTITINLAGTSDKPTASDSVVNAVEDSEYIFKEADFNFSDTDGDVLDHLLIVGLPEESKGILSLNKIPISRIDLPKKVTNVEISGNVFRYSPPTDANGTGFTSFHFRVNDGMHESVLAHTITINLAANNDAAPTSSDNAVSMTEDDDYSFAATDFDFSDVDPEDELDHIKITTLPNIDKGTLWFDGTAIIRDQQVTKAELNDAKLTYTPANAASDYAATFGFVVNDGKIDSKEYNFSMNVTADNDTPASADNVVSAFGNNSVYTFDKSDFNFSDPDGGTLDHVMITSLPGQGMLTLDNMTITDSDLPRKVTNSQLDSSFLKYTRPASIDKSALVSFDFKVSDGSLDSKESTIIIDVTSGNQKPTSSNKFMEIFEDSIYILKAADFPFKDVDGDTLDHVLIQSLTSCNNDMKVMYLNSTPVTFNQQITKTDIDNNKLIIIPCNRHSDYSLSFDFKVNDGTFFSYSNEHRLLFRVKANSNPPTATNSVVSAVENSVYIFKQSDFNFSDSEGDSLNHVMITSLPGGGKGTLTLNGTAITSSDLPKQVTSAELDSNSFSYTPPADASGKAYTTFYFKVNDGSKESRSAYRMSVDLAAVNSAPTARNRNVTTLEGMKYQFKASDFGYSDSDGDTLDHLKITTLPGSGKGRLRFGYSDIKNSDLPRRVTKGELDAGRLTYIPPANANADNFISFNFKVNDGIIDSADSYTIDVNIRALAKTYSPETTLVANSKQSNNDSFNTSYQRAQGFTTGDAPQGYDMGSIELTLTQISSSCGTLRVSVRESNAANLPGKTLYELTGPPTLKTGVQRFDAPDDAYLEPMTTYFVFISSCFTDSSFDSDIRLQTTSSDGEDGDKAAGWSINNNSLFDIFVIGTIWSSPPQAIKIRVNQEANIPPKGASKTVTTTEHIDYTFAAEDFGFWDANRSDNFAYSVKISSLPSQGTLSLDGTTITDVTTPLQVSKADLDDNKLTYTPVNASRNYSSSFNFKVNDGTVDSKSMYSIDIDVTATQELPTASDRTISIDVSKNYSLTVADFGFIDSDGDRLDHVTITTLPSAGPGMLKLDNTTIESDDLPKQVTAAKLRQGKLKYHPLSNTTGFGVTIFNFKVNDGKNDSASEYSMSVDLLPLISGPELIDYRDGSVATLGTYTAAGTPIWSLAGDDSDAFSISSDGVLSFVSTPDIDSPDDVNADNVYAVSVVATANGFIDMLDVNINVYRLLDIIGDDRIDYAENSTEVLQTYSVSGSRSVTWSLQQSNDYAAFSIDSSSGELSFVDSPDFENPVDGNSNNMYVLYVLANGNSVRAKQKIIVKVKNVAEDHVWSSGETLNQTEIYYAEGGSSALGTYMATDPDGDSITYALASASGDQEAAGDHNAFNLDANTGVLTFKSSPNYDNPVDIDTDNVYLFQVLAFSTDVSISLDVSVTIDRLPIWSGPTSFTMPEDAIFTDYRTLTLRDPDGELDPSVAPNRYLRMVREPQGDHTDDQDYFRSIPSNKVNRFADDNVGISFCPDCKNSVTGEKLATPDYDYPVDADKDNIYKLKLVAYNEAVIDSFVAVPITISLTNVYDEPVANNDFFSIYENTTIDISVDTLLANDLVDIEAGSLSLNTLGMPSHGTARFDAETNIITYIPNVNFAGIDTFSYTIFDDITDENGAPQPGVDSGTVSIEVVRPQDNAGLSDLSISTCSWDCSVATQLSGFSSDTTNYEMDVPWSIKKVKLIPTAAHSNATVTVNGKPLKNNNISSAIQLKQYNPTEIKILVTAEDGITTKTYTITLFHEAAGPNIQIKQKISGGFPWLNKRVRNSFHCMPSSLNHESPCPSELELIYYNAYEIDSNIVQIRTPDTETAYYMHETLPDTGNRFPTNRTTAVTTENQFSGLSKEIELIPGMVNNIWVSNGSYNSVTRINSCFDRSITLTDSVTNPVTLKQDISETTGFTASVMEYNADVPAKAHGVTVTPTSSPFCNPTIKVNGKTVISGSASEVIDLKPGEVNSIPVEFKFQHDNHTIKTNYNFNVKRAASGPAAASASIPSASGPSFGGQIIDDQVYMENLAIEDLILPQAQITDDSQLTYALTPALPAGLTLIENEGLGRNAISGTPKLYHKKQKYTWTATDADGETASLSFSITVQLSPAEKKSIRAALSGQARALLGSVTSMIGERLNSGVQAGSNIPGRLCRSSTAAADGISGGDSGYEGIDAAHGTDHGSGDHIVANNGWNADPYGTELRGVPHLGRGDHDGMGDPGSAMGSTFDDLLTLVRVRMLGLVPGRPYSLHPDDWAPGCEDDPVEGIRKDWTLWAAADQQWARGGTGSSDFDGAWQFLYLGADRSFGDRWLAGLSLSRVWGELDYSFNDASSSLSGAGELSSGLTAFYPYVHGQLTSNLELWAIAGIGFGDVENEREHVDGHRDQGDLSMGLAALGLRRSLSPTGSAVDLSLTSDAGFVALAAEGDGSLDGAEASIGRLRLGLEVARPFASGAEPFAQLHGRYDSGDGPTGAAGEMVLGLRYADDRLNLELRGNYLASAAEFEQWGANARLDYGPAADSTGLNLSLDTRWGAAENGGSFLQGHTIGLPAEAAGDNIPVRFSGEIGYGLAIERLPGSITPNLGYDHSGHGSSRTRVGLAYALSNDLNRDIELRLDLARSEQLQDDPDHSIELSTTLRF</sequence>
<feature type="domain" description="Fibronectin type-III" evidence="4">
    <location>
        <begin position="8"/>
        <end position="100"/>
    </location>
</feature>
<dbReference type="CDD" id="cd00063">
    <property type="entry name" value="FN3"/>
    <property type="match status" value="5"/>
</dbReference>
<dbReference type="InterPro" id="IPR025883">
    <property type="entry name" value="Cadherin-like_domain"/>
</dbReference>
<feature type="compositionally biased region" description="Low complexity" evidence="2">
    <location>
        <begin position="495"/>
        <end position="511"/>
    </location>
</feature>
<dbReference type="Gene3D" id="2.60.40.10">
    <property type="entry name" value="Immunoglobulins"/>
    <property type="match status" value="5"/>
</dbReference>
<evidence type="ECO:0000313" key="5">
    <source>
        <dbReference type="EMBL" id="TGG89942.1"/>
    </source>
</evidence>
<keyword evidence="1" id="KW-0677">Repeat</keyword>
<dbReference type="InterPro" id="IPR036709">
    <property type="entry name" value="Autotransporte_beta_dom_sf"/>
</dbReference>
<dbReference type="InterPro" id="IPR003961">
    <property type="entry name" value="FN3_dom"/>
</dbReference>
<dbReference type="PANTHER" id="PTHR46708">
    <property type="entry name" value="TENASCIN"/>
    <property type="match status" value="1"/>
</dbReference>
<feature type="domain" description="Fibronectin type-III" evidence="4">
    <location>
        <begin position="101"/>
        <end position="193"/>
    </location>
</feature>
<feature type="domain" description="Fibronectin type-III" evidence="4">
    <location>
        <begin position="297"/>
        <end position="397"/>
    </location>
</feature>
<evidence type="ECO:0000259" key="3">
    <source>
        <dbReference type="PROSITE" id="PS50268"/>
    </source>
</evidence>
<feature type="domain" description="Cadherin" evidence="3">
    <location>
        <begin position="2115"/>
        <end position="2202"/>
    </location>
</feature>
<reference evidence="5 6" key="1">
    <citation type="journal article" date="2019" name="mSystems">
        <title>Life at home and on the roam: Genomic adaptions reflect the dual lifestyle of an intracellular, facultative symbiont.</title>
        <authorList>
            <person name="Burgsdorf I."/>
        </authorList>
    </citation>
    <scope>NUCLEOTIDE SEQUENCE [LARGE SCALE GENOMIC DNA]</scope>
    <source>
        <strain evidence="5">277cV</strain>
    </source>
</reference>
<dbReference type="SMART" id="SM00060">
    <property type="entry name" value="FN3"/>
    <property type="match status" value="5"/>
</dbReference>
<dbReference type="Gene3D" id="2.60.40.60">
    <property type="entry name" value="Cadherins"/>
    <property type="match status" value="1"/>
</dbReference>
<dbReference type="InterPro" id="IPR036116">
    <property type="entry name" value="FN3_sf"/>
</dbReference>